<name>A0A212J015_9FIRM</name>
<organism evidence="2">
    <name type="scientific">uncultured Eubacteriales bacterium</name>
    <dbReference type="NCBI Taxonomy" id="172733"/>
    <lineage>
        <taxon>Bacteria</taxon>
        <taxon>Bacillati</taxon>
        <taxon>Bacillota</taxon>
        <taxon>Clostridia</taxon>
        <taxon>Eubacteriales</taxon>
        <taxon>environmental samples</taxon>
    </lineage>
</organism>
<evidence type="ECO:0000256" key="1">
    <source>
        <dbReference type="SAM" id="MobiDB-lite"/>
    </source>
</evidence>
<feature type="compositionally biased region" description="Low complexity" evidence="1">
    <location>
        <begin position="17"/>
        <end position="30"/>
    </location>
</feature>
<dbReference type="AlphaFoldDB" id="A0A212J015"/>
<protein>
    <submittedName>
        <fullName evidence="2">Uncharacterized protein</fullName>
    </submittedName>
</protein>
<evidence type="ECO:0000313" key="2">
    <source>
        <dbReference type="EMBL" id="SBV92823.1"/>
    </source>
</evidence>
<reference evidence="2" key="1">
    <citation type="submission" date="2016-04" db="EMBL/GenBank/DDBJ databases">
        <authorList>
            <person name="Evans L.H."/>
            <person name="Alamgir A."/>
            <person name="Owens N."/>
            <person name="Weber N.D."/>
            <person name="Virtaneva K."/>
            <person name="Barbian K."/>
            <person name="Babar A."/>
            <person name="Rosenke K."/>
        </authorList>
    </citation>
    <scope>NUCLEOTIDE SEQUENCE</scope>
    <source>
        <strain evidence="2">86</strain>
    </source>
</reference>
<gene>
    <name evidence="2" type="ORF">KL86CLO1_10299</name>
</gene>
<accession>A0A212J015</accession>
<sequence>MPSTALSAAAPWSMREAASPAATAGTPSAGKHMNEKCPECVSTPGIFFYTYITTKRHKFQVYSFSSNRCIYYGRRCVGWIF</sequence>
<proteinExistence type="predicted"/>
<dbReference type="EMBL" id="FLUN01000001">
    <property type="protein sequence ID" value="SBV92823.1"/>
    <property type="molecule type" value="Genomic_DNA"/>
</dbReference>
<feature type="region of interest" description="Disordered" evidence="1">
    <location>
        <begin position="1"/>
        <end position="34"/>
    </location>
</feature>